<name>A0A1I1J753_9GAMM</name>
<dbReference type="OrthoDB" id="9785695at2"/>
<evidence type="ECO:0000256" key="1">
    <source>
        <dbReference type="ARBA" id="ARBA00009759"/>
    </source>
</evidence>
<comment type="similarity">
    <text evidence="1">Belongs to the inositol monophosphatase superfamily.</text>
</comment>
<organism evidence="3 4">
    <name type="scientific">Marinospirillum celere</name>
    <dbReference type="NCBI Taxonomy" id="1122252"/>
    <lineage>
        <taxon>Bacteria</taxon>
        <taxon>Pseudomonadati</taxon>
        <taxon>Pseudomonadota</taxon>
        <taxon>Gammaproteobacteria</taxon>
        <taxon>Oceanospirillales</taxon>
        <taxon>Oceanospirillaceae</taxon>
        <taxon>Marinospirillum</taxon>
    </lineage>
</organism>
<gene>
    <name evidence="3" type="ORF">SAMN05660443_2575</name>
</gene>
<dbReference type="Pfam" id="PF00459">
    <property type="entry name" value="Inositol_P"/>
    <property type="match status" value="1"/>
</dbReference>
<dbReference type="PANTHER" id="PTHR20854:SF4">
    <property type="entry name" value="INOSITOL-1-MONOPHOSPHATASE-RELATED"/>
    <property type="match status" value="1"/>
</dbReference>
<dbReference type="GO" id="GO:0046872">
    <property type="term" value="F:metal ion binding"/>
    <property type="evidence" value="ECO:0007669"/>
    <property type="project" value="UniProtKB-KW"/>
</dbReference>
<keyword evidence="4" id="KW-1185">Reference proteome</keyword>
<keyword evidence="2" id="KW-0460">Magnesium</keyword>
<feature type="binding site" evidence="2">
    <location>
        <position position="83"/>
    </location>
    <ligand>
        <name>Mg(2+)</name>
        <dbReference type="ChEBI" id="CHEBI:18420"/>
        <label>1</label>
        <note>catalytic</note>
    </ligand>
</feature>
<dbReference type="PRINTS" id="PR00377">
    <property type="entry name" value="IMPHPHTASES"/>
</dbReference>
<evidence type="ECO:0000313" key="3">
    <source>
        <dbReference type="EMBL" id="SFC41250.1"/>
    </source>
</evidence>
<dbReference type="RefSeq" id="WP_091964437.1">
    <property type="nucleotide sequence ID" value="NZ_FOLH01000005.1"/>
</dbReference>
<dbReference type="EMBL" id="FOLH01000005">
    <property type="protein sequence ID" value="SFC41250.1"/>
    <property type="molecule type" value="Genomic_DNA"/>
</dbReference>
<evidence type="ECO:0000256" key="2">
    <source>
        <dbReference type="PIRSR" id="PIRSR600760-2"/>
    </source>
</evidence>
<dbReference type="GO" id="GO:0006020">
    <property type="term" value="P:inositol metabolic process"/>
    <property type="evidence" value="ECO:0007669"/>
    <property type="project" value="TreeGrafter"/>
</dbReference>
<dbReference type="Gene3D" id="3.40.190.80">
    <property type="match status" value="1"/>
</dbReference>
<proteinExistence type="inferred from homology"/>
<dbReference type="GO" id="GO:0007165">
    <property type="term" value="P:signal transduction"/>
    <property type="evidence" value="ECO:0007669"/>
    <property type="project" value="TreeGrafter"/>
</dbReference>
<dbReference type="Gene3D" id="3.30.540.10">
    <property type="entry name" value="Fructose-1,6-Bisphosphatase, subunit A, domain 1"/>
    <property type="match status" value="1"/>
</dbReference>
<dbReference type="STRING" id="1122252.SAMN05660443_2575"/>
<comment type="cofactor">
    <cofactor evidence="2">
        <name>Mg(2+)</name>
        <dbReference type="ChEBI" id="CHEBI:18420"/>
    </cofactor>
</comment>
<keyword evidence="2" id="KW-0479">Metal-binding</keyword>
<dbReference type="InterPro" id="IPR000760">
    <property type="entry name" value="Inositol_monophosphatase-like"/>
</dbReference>
<sequence>MHPTLQLALRAARSVSEHYEYVLERLDLARTDNTLDELLQTCGKRVEQAIERQLVRAHPDASFKGQRIKLEGSGDLCWEVNPLVGEANLRRGYPSFALSVAIYYRERLEQVVFVNPATEQEYLASRGRGATLNGRRIRVLQGWKEDQAAVALPLPPKSQREKLLPDYLQLVQQLAVHQVYASGCDALDICAVAAGQLDAGLFLGVDEQELAPALLILKEAGGLSGDLTGAPRLNEQGRLLVSNPKAFRQLVSQLKPHLS</sequence>
<dbReference type="Proteomes" id="UP000199058">
    <property type="component" value="Unassembled WGS sequence"/>
</dbReference>
<protein>
    <submittedName>
        <fullName evidence="3">Myo-inositol-1(Or 4)-monophosphatase</fullName>
    </submittedName>
</protein>
<dbReference type="SUPFAM" id="SSF56655">
    <property type="entry name" value="Carbohydrate phosphatase"/>
    <property type="match status" value="1"/>
</dbReference>
<reference evidence="3 4" key="1">
    <citation type="submission" date="2016-10" db="EMBL/GenBank/DDBJ databases">
        <authorList>
            <person name="de Groot N.N."/>
        </authorList>
    </citation>
    <scope>NUCLEOTIDE SEQUENCE [LARGE SCALE GENOMIC DNA]</scope>
    <source>
        <strain evidence="3 4">DSM 18438</strain>
    </source>
</reference>
<evidence type="ECO:0000313" key="4">
    <source>
        <dbReference type="Proteomes" id="UP000199058"/>
    </source>
</evidence>
<accession>A0A1I1J753</accession>
<dbReference type="GO" id="GO:0008934">
    <property type="term" value="F:inositol monophosphate 1-phosphatase activity"/>
    <property type="evidence" value="ECO:0007669"/>
    <property type="project" value="TreeGrafter"/>
</dbReference>
<dbReference type="AlphaFoldDB" id="A0A1I1J753"/>
<dbReference type="PANTHER" id="PTHR20854">
    <property type="entry name" value="INOSITOL MONOPHOSPHATASE"/>
    <property type="match status" value="1"/>
</dbReference>